<dbReference type="RefSeq" id="WP_089463051.1">
    <property type="nucleotide sequence ID" value="NZ_CM009576.1"/>
</dbReference>
<dbReference type="SUPFAM" id="SSF103088">
    <property type="entry name" value="OmpA-like"/>
    <property type="match status" value="1"/>
</dbReference>
<dbReference type="Proteomes" id="UP000238655">
    <property type="component" value="Chromosome 2"/>
</dbReference>
<proteinExistence type="predicted"/>
<name>A0A2S5E2X5_9BURK</name>
<dbReference type="Gene3D" id="3.30.1330.60">
    <property type="entry name" value="OmpA-like domain"/>
    <property type="match status" value="1"/>
</dbReference>
<feature type="chain" id="PRO_5015651693" description="OmpA-like domain-containing protein" evidence="1">
    <location>
        <begin position="23"/>
        <end position="149"/>
    </location>
</feature>
<gene>
    <name evidence="2" type="ORF">C3743_03815</name>
</gene>
<feature type="signal peptide" evidence="1">
    <location>
        <begin position="1"/>
        <end position="22"/>
    </location>
</feature>
<evidence type="ECO:0000256" key="1">
    <source>
        <dbReference type="SAM" id="SignalP"/>
    </source>
</evidence>
<keyword evidence="1" id="KW-0732">Signal</keyword>
<evidence type="ECO:0000313" key="2">
    <source>
        <dbReference type="EMBL" id="POZ85678.1"/>
    </source>
</evidence>
<dbReference type="EMBL" id="PQVP01000001">
    <property type="protein sequence ID" value="POZ85678.1"/>
    <property type="molecule type" value="Genomic_DNA"/>
</dbReference>
<evidence type="ECO:0008006" key="4">
    <source>
        <dbReference type="Google" id="ProtNLM"/>
    </source>
</evidence>
<dbReference type="AlphaFoldDB" id="A0A2S5E2X5"/>
<protein>
    <recommendedName>
        <fullName evidence="4">OmpA-like domain-containing protein</fullName>
    </recommendedName>
</protein>
<sequence length="149" mass="16156">MRIFISALIAPIAASFFFSTHAAAECQGSQNLPSQQFFVAFSPNSHEVSKSERMRIERWASTMNTKYPIQNWIDIIGSASGNEISPDQLATKRASATAKVVIDSGLTNAPLQIKTQIYPANSTTESPSDTREVTVQVSPGCPDNCCTGR</sequence>
<comment type="caution">
    <text evidence="2">The sequence shown here is derived from an EMBL/GenBank/DDBJ whole genome shotgun (WGS) entry which is preliminary data.</text>
</comment>
<accession>A0A2S5E2X5</accession>
<reference evidence="2 3" key="1">
    <citation type="submission" date="2018-01" db="EMBL/GenBank/DDBJ databases">
        <title>Successful Treatment of Persistent Burkholderia cepacia Bacteremia with Ceftazidime-Avibactam.</title>
        <authorList>
            <person name="Tamma P."/>
            <person name="Fan Y."/>
            <person name="Bergman Y."/>
            <person name="Sick-Samuels A."/>
            <person name="Hsu A."/>
            <person name="Timp W."/>
            <person name="Simner P."/>
        </authorList>
    </citation>
    <scope>NUCLEOTIDE SEQUENCE [LARGE SCALE GENOMIC DNA]</scope>
    <source>
        <strain evidence="2 3">170816</strain>
    </source>
</reference>
<organism evidence="2 3">
    <name type="scientific">Burkholderia contaminans</name>
    <dbReference type="NCBI Taxonomy" id="488447"/>
    <lineage>
        <taxon>Bacteria</taxon>
        <taxon>Pseudomonadati</taxon>
        <taxon>Pseudomonadota</taxon>
        <taxon>Betaproteobacteria</taxon>
        <taxon>Burkholderiales</taxon>
        <taxon>Burkholderiaceae</taxon>
        <taxon>Burkholderia</taxon>
        <taxon>Burkholderia cepacia complex</taxon>
    </lineage>
</organism>
<evidence type="ECO:0000313" key="3">
    <source>
        <dbReference type="Proteomes" id="UP000238655"/>
    </source>
</evidence>
<dbReference type="InterPro" id="IPR036737">
    <property type="entry name" value="OmpA-like_sf"/>
</dbReference>